<dbReference type="PANTHER" id="PTHR46696">
    <property type="entry name" value="P450, PUTATIVE (EUROFUNG)-RELATED"/>
    <property type="match status" value="1"/>
</dbReference>
<keyword evidence="3" id="KW-0479">Metal-binding</keyword>
<reference evidence="7" key="1">
    <citation type="submission" date="2020-05" db="EMBL/GenBank/DDBJ databases">
        <authorList>
            <person name="Chiriac C."/>
            <person name="Salcher M."/>
            <person name="Ghai R."/>
            <person name="Kavagutti S V."/>
        </authorList>
    </citation>
    <scope>NUCLEOTIDE SEQUENCE</scope>
</reference>
<dbReference type="GO" id="GO:0036199">
    <property type="term" value="F:cholest-4-en-3-one 26-monooxygenase activity"/>
    <property type="evidence" value="ECO:0007669"/>
    <property type="project" value="TreeGrafter"/>
</dbReference>
<keyword evidence="4" id="KW-0560">Oxidoreductase</keyword>
<evidence type="ECO:0000256" key="5">
    <source>
        <dbReference type="ARBA" id="ARBA00023004"/>
    </source>
</evidence>
<dbReference type="GO" id="GO:0008395">
    <property type="term" value="F:steroid hydroxylase activity"/>
    <property type="evidence" value="ECO:0007669"/>
    <property type="project" value="TreeGrafter"/>
</dbReference>
<proteinExistence type="inferred from homology"/>
<keyword evidence="2" id="KW-0349">Heme</keyword>
<dbReference type="PRINTS" id="PR00359">
    <property type="entry name" value="BP450"/>
</dbReference>
<dbReference type="GO" id="GO:0020037">
    <property type="term" value="F:heme binding"/>
    <property type="evidence" value="ECO:0007669"/>
    <property type="project" value="InterPro"/>
</dbReference>
<evidence type="ECO:0000256" key="1">
    <source>
        <dbReference type="ARBA" id="ARBA00010617"/>
    </source>
</evidence>
<organism evidence="7">
    <name type="scientific">freshwater metagenome</name>
    <dbReference type="NCBI Taxonomy" id="449393"/>
    <lineage>
        <taxon>unclassified sequences</taxon>
        <taxon>metagenomes</taxon>
        <taxon>ecological metagenomes</taxon>
    </lineage>
</organism>
<dbReference type="CDD" id="cd11033">
    <property type="entry name" value="CYP142-like"/>
    <property type="match status" value="1"/>
</dbReference>
<dbReference type="GO" id="GO:0005506">
    <property type="term" value="F:iron ion binding"/>
    <property type="evidence" value="ECO:0007669"/>
    <property type="project" value="InterPro"/>
</dbReference>
<evidence type="ECO:0000313" key="7">
    <source>
        <dbReference type="EMBL" id="CAB4992851.1"/>
    </source>
</evidence>
<dbReference type="SUPFAM" id="SSF48264">
    <property type="entry name" value="Cytochrome P450"/>
    <property type="match status" value="1"/>
</dbReference>
<keyword evidence="6" id="KW-0503">Monooxygenase</keyword>
<name>A0A6J7NHX9_9ZZZZ</name>
<dbReference type="FunFam" id="1.10.630.10:FF:000018">
    <property type="entry name" value="Cytochrome P450 monooxygenase"/>
    <property type="match status" value="1"/>
</dbReference>
<sequence>MTHRRSSDQSLLLPIADPNFYARDPFPHLARLRAEAPLAWLEDPGCWIASRHEDILRISRDPQTFISSKGILLMDIGRDLPEIPGALLYVDPPEHGRYRKLVNPGFSTARIRMLESSIRTRARSLLSEIESGEITDFVQSVALPFPLLVIADLLGVPGDDWPRFAVWTDLMIGAASGITPESEAALIEMATYFLDLVAERRSDPSDDLVSMLCNIEVDGERLDDAELMMFYGQLLVAGNETTRNLVSGTFVALSEHPEQWSALRADPSAIPAAVEEALRWTTPVISFMRTATRDIDLNGADIRAGDPVLMLYSSANRDESVFGDSGEEFDITRSPNPHVSLGFGEHFCLGAVLARLEARVLLEEAVSAFRKIEPAGAVERLASGVIAGVVSAPLRLTR</sequence>
<dbReference type="InterPro" id="IPR002397">
    <property type="entry name" value="Cyt_P450_B"/>
</dbReference>
<dbReference type="EMBL" id="CAFBOR010000142">
    <property type="protein sequence ID" value="CAB4992851.1"/>
    <property type="molecule type" value="Genomic_DNA"/>
</dbReference>
<dbReference type="InterPro" id="IPR036396">
    <property type="entry name" value="Cyt_P450_sf"/>
</dbReference>
<evidence type="ECO:0000256" key="3">
    <source>
        <dbReference type="ARBA" id="ARBA00022723"/>
    </source>
</evidence>
<accession>A0A6J7NHX9</accession>
<gene>
    <name evidence="7" type="ORF">UFOPK3974_01027</name>
</gene>
<protein>
    <submittedName>
        <fullName evidence="7">Unannotated protein</fullName>
    </submittedName>
</protein>
<dbReference type="InterPro" id="IPR001128">
    <property type="entry name" value="Cyt_P450"/>
</dbReference>
<dbReference type="Pfam" id="PF00067">
    <property type="entry name" value="p450"/>
    <property type="match status" value="1"/>
</dbReference>
<dbReference type="AlphaFoldDB" id="A0A6J7NHX9"/>
<dbReference type="GO" id="GO:0006707">
    <property type="term" value="P:cholesterol catabolic process"/>
    <property type="evidence" value="ECO:0007669"/>
    <property type="project" value="TreeGrafter"/>
</dbReference>
<keyword evidence="5" id="KW-0408">Iron</keyword>
<dbReference type="Gene3D" id="1.10.630.10">
    <property type="entry name" value="Cytochrome P450"/>
    <property type="match status" value="1"/>
</dbReference>
<comment type="similarity">
    <text evidence="1">Belongs to the cytochrome P450 family.</text>
</comment>
<dbReference type="PANTHER" id="PTHR46696:SF4">
    <property type="entry name" value="BIOTIN BIOSYNTHESIS CYTOCHROME P450"/>
    <property type="match status" value="1"/>
</dbReference>
<evidence type="ECO:0000256" key="4">
    <source>
        <dbReference type="ARBA" id="ARBA00023002"/>
    </source>
</evidence>
<evidence type="ECO:0000256" key="6">
    <source>
        <dbReference type="ARBA" id="ARBA00023033"/>
    </source>
</evidence>
<evidence type="ECO:0000256" key="2">
    <source>
        <dbReference type="ARBA" id="ARBA00022617"/>
    </source>
</evidence>